<proteinExistence type="predicted"/>
<name>A0AAW0R751_9PEZI</name>
<feature type="compositionally biased region" description="Basic and acidic residues" evidence="1">
    <location>
        <begin position="189"/>
        <end position="199"/>
    </location>
</feature>
<evidence type="ECO:0000313" key="3">
    <source>
        <dbReference type="Proteomes" id="UP001392437"/>
    </source>
</evidence>
<feature type="compositionally biased region" description="Low complexity" evidence="1">
    <location>
        <begin position="752"/>
        <end position="771"/>
    </location>
</feature>
<feature type="compositionally biased region" description="Polar residues" evidence="1">
    <location>
        <begin position="166"/>
        <end position="188"/>
    </location>
</feature>
<feature type="region of interest" description="Disordered" evidence="1">
    <location>
        <begin position="1"/>
        <end position="271"/>
    </location>
</feature>
<feature type="region of interest" description="Disordered" evidence="1">
    <location>
        <begin position="424"/>
        <end position="804"/>
    </location>
</feature>
<feature type="compositionally biased region" description="Polar residues" evidence="1">
    <location>
        <begin position="141"/>
        <end position="153"/>
    </location>
</feature>
<evidence type="ECO:0000256" key="1">
    <source>
        <dbReference type="SAM" id="MobiDB-lite"/>
    </source>
</evidence>
<feature type="compositionally biased region" description="Basic residues" evidence="1">
    <location>
        <begin position="571"/>
        <end position="580"/>
    </location>
</feature>
<reference evidence="2 3" key="1">
    <citation type="submission" date="2023-01" db="EMBL/GenBank/DDBJ databases">
        <title>Analysis of 21 Apiospora genomes using comparative genomics revels a genus with tremendous synthesis potential of carbohydrate active enzymes and secondary metabolites.</title>
        <authorList>
            <person name="Sorensen T."/>
        </authorList>
    </citation>
    <scope>NUCLEOTIDE SEQUENCE [LARGE SCALE GENOMIC DNA]</scope>
    <source>
        <strain evidence="2 3">CBS 117206</strain>
    </source>
</reference>
<dbReference type="AlphaFoldDB" id="A0AAW0R751"/>
<protein>
    <submittedName>
        <fullName evidence="2">Threonine synthase</fullName>
    </submittedName>
</protein>
<feature type="compositionally biased region" description="Acidic residues" evidence="1">
    <location>
        <begin position="694"/>
        <end position="706"/>
    </location>
</feature>
<keyword evidence="3" id="KW-1185">Reference proteome</keyword>
<dbReference type="EMBL" id="JAQQWP010000002">
    <property type="protein sequence ID" value="KAK8129638.1"/>
    <property type="molecule type" value="Genomic_DNA"/>
</dbReference>
<evidence type="ECO:0000313" key="2">
    <source>
        <dbReference type="EMBL" id="KAK8129638.1"/>
    </source>
</evidence>
<feature type="compositionally biased region" description="Basic and acidic residues" evidence="1">
    <location>
        <begin position="637"/>
        <end position="647"/>
    </location>
</feature>
<comment type="caution">
    <text evidence="2">The sequence shown here is derived from an EMBL/GenBank/DDBJ whole genome shotgun (WGS) entry which is preliminary data.</text>
</comment>
<feature type="compositionally biased region" description="Polar residues" evidence="1">
    <location>
        <begin position="782"/>
        <end position="794"/>
    </location>
</feature>
<accession>A0AAW0R751</accession>
<feature type="compositionally biased region" description="Polar residues" evidence="1">
    <location>
        <begin position="96"/>
        <end position="110"/>
    </location>
</feature>
<feature type="compositionally biased region" description="Polar residues" evidence="1">
    <location>
        <begin position="118"/>
        <end position="128"/>
    </location>
</feature>
<feature type="compositionally biased region" description="Acidic residues" evidence="1">
    <location>
        <begin position="9"/>
        <end position="18"/>
    </location>
</feature>
<feature type="compositionally biased region" description="Basic and acidic residues" evidence="1">
    <location>
        <begin position="552"/>
        <end position="565"/>
    </location>
</feature>
<feature type="compositionally biased region" description="Polar residues" evidence="1">
    <location>
        <begin position="651"/>
        <end position="661"/>
    </location>
</feature>
<feature type="compositionally biased region" description="Acidic residues" evidence="1">
    <location>
        <begin position="479"/>
        <end position="494"/>
    </location>
</feature>
<sequence length="818" mass="87638">MATRRVIADSDEEEDDFDNSPLKPGPTAPAPVHRYDLDAEAEAPEMEPLSPVHQIGDALLHNREYDQQQQQQQPMSGSTDTAFFENIHNEHRLLAQEQNQPQHQQRSQLIENIVRMSQKASTSSSGDNVSLPPKTGGQAAAKSSNVSSATDVTSPAVKLANKAKQKNTATGVVTTLSGKQVSSASEITTPRKSDGKDEWDVPSSGDEARVNKSARTGGGSATKTYGKRKRPGSASKAAASVPDFYAESDELERAEVAQSSSDRLPTTKKGKMVEIASDESIIPDTGKFYIAPSSLTASQKEQYRTVRVSSSDDNSGRGGEDLMAPDYSMAPPPASKPKSSCATTVAYSTPSRYASSGPRPPWELAQPALVDEDGEPMGFEDNEEGPEIAAEIATDIVDVSSRSLWISLGPRKLTYVFQLTSSPDIITSAHGKRRQRPSSTGNPPKLPRQLTRVDEEGVQPIGQSPSPKRKQKAAKRSADDDDELAGDDGWDSEDVGFHREVYKPRPSRRRSNGGGANVGNDARAAEGCTATNDDVMQDLPPTQDPHQPQTEAARRVIQETADAKAPEMPQPKKRGRKKKQPPPPPLDTGDELAQAQSTSLGVEPGATETEPAAAESAAADGDYTPVEKPKKKRGRPRKSDTPAKKAPEPSSIRTEQNTLPSTADPLATEEDFPPKATAAKPSTRDSSSLSDVPPSDEDEDEDEEDEPVKRGRKKGAKRPKLSKADEETAATVTARKSASPLREVDRNTKLQSPALAAAAATEASEPDSSSTKKPAMPAASATKPNPATPSQQQPGKIGYRVGLSKKSRVTSLLKVIRK</sequence>
<gene>
    <name evidence="2" type="ORF">PG999_002018</name>
</gene>
<feature type="region of interest" description="Disordered" evidence="1">
    <location>
        <begin position="299"/>
        <end position="343"/>
    </location>
</feature>
<feature type="compositionally biased region" description="Low complexity" evidence="1">
    <location>
        <begin position="603"/>
        <end position="622"/>
    </location>
</feature>
<feature type="compositionally biased region" description="Basic residues" evidence="1">
    <location>
        <begin position="710"/>
        <end position="721"/>
    </location>
</feature>
<organism evidence="2 3">
    <name type="scientific">Apiospora kogelbergensis</name>
    <dbReference type="NCBI Taxonomy" id="1337665"/>
    <lineage>
        <taxon>Eukaryota</taxon>
        <taxon>Fungi</taxon>
        <taxon>Dikarya</taxon>
        <taxon>Ascomycota</taxon>
        <taxon>Pezizomycotina</taxon>
        <taxon>Sordariomycetes</taxon>
        <taxon>Xylariomycetidae</taxon>
        <taxon>Amphisphaeriales</taxon>
        <taxon>Apiosporaceae</taxon>
        <taxon>Apiospora</taxon>
    </lineage>
</organism>
<dbReference type="Proteomes" id="UP001392437">
    <property type="component" value="Unassembled WGS sequence"/>
</dbReference>